<dbReference type="Gene3D" id="3.40.720.10">
    <property type="entry name" value="Alkaline Phosphatase, subunit A"/>
    <property type="match status" value="1"/>
</dbReference>
<evidence type="ECO:0000313" key="12">
    <source>
        <dbReference type="EMBL" id="QDU82420.1"/>
    </source>
</evidence>
<gene>
    <name evidence="12" type="primary">ltaS1</name>
    <name evidence="12" type="ORF">Pla110_41760</name>
</gene>
<reference evidence="12 13" key="1">
    <citation type="submission" date="2019-02" db="EMBL/GenBank/DDBJ databases">
        <title>Deep-cultivation of Planctomycetes and their phenomic and genomic characterization uncovers novel biology.</title>
        <authorList>
            <person name="Wiegand S."/>
            <person name="Jogler M."/>
            <person name="Boedeker C."/>
            <person name="Pinto D."/>
            <person name="Vollmers J."/>
            <person name="Rivas-Marin E."/>
            <person name="Kohn T."/>
            <person name="Peeters S.H."/>
            <person name="Heuer A."/>
            <person name="Rast P."/>
            <person name="Oberbeckmann S."/>
            <person name="Bunk B."/>
            <person name="Jeske O."/>
            <person name="Meyerdierks A."/>
            <person name="Storesund J.E."/>
            <person name="Kallscheuer N."/>
            <person name="Luecker S."/>
            <person name="Lage O.M."/>
            <person name="Pohl T."/>
            <person name="Merkel B.J."/>
            <person name="Hornburger P."/>
            <person name="Mueller R.-W."/>
            <person name="Bruemmer F."/>
            <person name="Labrenz M."/>
            <person name="Spormann A.M."/>
            <person name="Op den Camp H."/>
            <person name="Overmann J."/>
            <person name="Amann R."/>
            <person name="Jetten M.S.M."/>
            <person name="Mascher T."/>
            <person name="Medema M.H."/>
            <person name="Devos D.P."/>
            <person name="Kaster A.-K."/>
            <person name="Ovreas L."/>
            <person name="Rohde M."/>
            <person name="Galperin M.Y."/>
            <person name="Jogler C."/>
        </authorList>
    </citation>
    <scope>NUCLEOTIDE SEQUENCE [LARGE SCALE GENOMIC DNA]</scope>
    <source>
        <strain evidence="12 13">Pla110</strain>
    </source>
</reference>
<evidence type="ECO:0000256" key="4">
    <source>
        <dbReference type="ARBA" id="ARBA00022989"/>
    </source>
</evidence>
<feature type="binding site" evidence="8">
    <location>
        <position position="331"/>
    </location>
    <ligand>
        <name>Mn(2+)</name>
        <dbReference type="ChEBI" id="CHEBI:29035"/>
    </ligand>
</feature>
<feature type="active site" evidence="6">
    <location>
        <position position="371"/>
    </location>
</feature>
<dbReference type="InterPro" id="IPR017850">
    <property type="entry name" value="Alkaline_phosphatase_core_sf"/>
</dbReference>
<name>A0A518CT66_9PLAN</name>
<dbReference type="OrthoDB" id="5901192at2"/>
<proteinExistence type="predicted"/>
<dbReference type="PANTHER" id="PTHR47371">
    <property type="entry name" value="LIPOTEICHOIC ACID SYNTHASE"/>
    <property type="match status" value="1"/>
</dbReference>
<feature type="transmembrane region" description="Helical" evidence="10">
    <location>
        <begin position="132"/>
        <end position="156"/>
    </location>
</feature>
<feature type="transmembrane region" description="Helical" evidence="10">
    <location>
        <begin position="223"/>
        <end position="240"/>
    </location>
</feature>
<evidence type="ECO:0000256" key="1">
    <source>
        <dbReference type="ARBA" id="ARBA00004651"/>
    </source>
</evidence>
<feature type="transmembrane region" description="Helical" evidence="10">
    <location>
        <begin position="101"/>
        <end position="120"/>
    </location>
</feature>
<feature type="region of interest" description="Disordered" evidence="9">
    <location>
        <begin position="1"/>
        <end position="22"/>
    </location>
</feature>
<evidence type="ECO:0000259" key="11">
    <source>
        <dbReference type="Pfam" id="PF00884"/>
    </source>
</evidence>
<evidence type="ECO:0000256" key="3">
    <source>
        <dbReference type="ARBA" id="ARBA00022692"/>
    </source>
</evidence>
<dbReference type="RefSeq" id="WP_144998611.1">
    <property type="nucleotide sequence ID" value="NZ_CP036281.1"/>
</dbReference>
<keyword evidence="2" id="KW-1003">Cell membrane</keyword>
<evidence type="ECO:0000256" key="10">
    <source>
        <dbReference type="SAM" id="Phobius"/>
    </source>
</evidence>
<feature type="binding site" evidence="8">
    <location>
        <position position="540"/>
    </location>
    <ligand>
        <name>Mn(2+)</name>
        <dbReference type="ChEBI" id="CHEBI:29035"/>
    </ligand>
</feature>
<feature type="binding site" evidence="8">
    <location>
        <position position="539"/>
    </location>
    <ligand>
        <name>Mn(2+)</name>
        <dbReference type="ChEBI" id="CHEBI:29035"/>
    </ligand>
</feature>
<keyword evidence="3 10" id="KW-0812">Transmembrane</keyword>
<dbReference type="CDD" id="cd16015">
    <property type="entry name" value="LTA_synthase"/>
    <property type="match status" value="1"/>
</dbReference>
<dbReference type="Pfam" id="PF00884">
    <property type="entry name" value="Sulfatase"/>
    <property type="match status" value="1"/>
</dbReference>
<keyword evidence="7" id="KW-0479">Metal-binding</keyword>
<evidence type="ECO:0000256" key="2">
    <source>
        <dbReference type="ARBA" id="ARBA00022475"/>
    </source>
</evidence>
<dbReference type="InterPro" id="IPR012160">
    <property type="entry name" value="LtaS-like"/>
</dbReference>
<evidence type="ECO:0000256" key="9">
    <source>
        <dbReference type="SAM" id="MobiDB-lite"/>
    </source>
</evidence>
<dbReference type="KEGG" id="plon:Pla110_41760"/>
<evidence type="ECO:0000256" key="6">
    <source>
        <dbReference type="PIRSR" id="PIRSR005091-1"/>
    </source>
</evidence>
<comment type="subcellular location">
    <subcellularLocation>
        <location evidence="1">Cell membrane</location>
        <topology evidence="1">Multi-pass membrane protein</topology>
    </subcellularLocation>
</comment>
<keyword evidence="13" id="KW-1185">Reference proteome</keyword>
<feature type="transmembrane region" description="Helical" evidence="10">
    <location>
        <begin position="57"/>
        <end position="81"/>
    </location>
</feature>
<evidence type="ECO:0000256" key="7">
    <source>
        <dbReference type="PIRSR" id="PIRSR005091-2"/>
    </source>
</evidence>
<keyword evidence="7" id="KW-0464">Manganese</keyword>
<dbReference type="GO" id="GO:0046872">
    <property type="term" value="F:metal ion binding"/>
    <property type="evidence" value="ECO:0007669"/>
    <property type="project" value="UniProtKB-KW"/>
</dbReference>
<protein>
    <submittedName>
        <fullName evidence="12">Lipoteichoic acid synthase 1</fullName>
    </submittedName>
</protein>
<feature type="binding site" evidence="7">
    <location>
        <position position="488"/>
    </location>
    <ligand>
        <name>substrate</name>
    </ligand>
</feature>
<evidence type="ECO:0000256" key="5">
    <source>
        <dbReference type="ARBA" id="ARBA00023136"/>
    </source>
</evidence>
<dbReference type="PANTHER" id="PTHR47371:SF3">
    <property type="entry name" value="PHOSPHOGLYCEROL TRANSFERASE I"/>
    <property type="match status" value="1"/>
</dbReference>
<dbReference type="PIRSF" id="PIRSF005091">
    <property type="entry name" value="Mmb_sulf_HI1246"/>
    <property type="match status" value="1"/>
</dbReference>
<feature type="domain" description="Sulfatase N-terminal" evidence="11">
    <location>
        <begin position="324"/>
        <end position="591"/>
    </location>
</feature>
<evidence type="ECO:0000256" key="8">
    <source>
        <dbReference type="PIRSR" id="PIRSR005091-3"/>
    </source>
</evidence>
<dbReference type="SUPFAM" id="SSF53649">
    <property type="entry name" value="Alkaline phosphatase-like"/>
    <property type="match status" value="1"/>
</dbReference>
<dbReference type="AlphaFoldDB" id="A0A518CT66"/>
<dbReference type="Proteomes" id="UP000317178">
    <property type="component" value="Chromosome"/>
</dbReference>
<dbReference type="GO" id="GO:0005886">
    <property type="term" value="C:plasma membrane"/>
    <property type="evidence" value="ECO:0007669"/>
    <property type="project" value="UniProtKB-SubCell"/>
</dbReference>
<organism evidence="12 13">
    <name type="scientific">Polystyrenella longa</name>
    <dbReference type="NCBI Taxonomy" id="2528007"/>
    <lineage>
        <taxon>Bacteria</taxon>
        <taxon>Pseudomonadati</taxon>
        <taxon>Planctomycetota</taxon>
        <taxon>Planctomycetia</taxon>
        <taxon>Planctomycetales</taxon>
        <taxon>Planctomycetaceae</taxon>
        <taxon>Polystyrenella</taxon>
    </lineage>
</organism>
<feature type="compositionally biased region" description="Polar residues" evidence="9">
    <location>
        <begin position="1"/>
        <end position="21"/>
    </location>
</feature>
<dbReference type="InterPro" id="IPR050448">
    <property type="entry name" value="OpgB/LTA_synthase_biosynth"/>
</dbReference>
<feature type="transmembrane region" description="Helical" evidence="10">
    <location>
        <begin position="184"/>
        <end position="203"/>
    </location>
</feature>
<dbReference type="InterPro" id="IPR000917">
    <property type="entry name" value="Sulfatase_N"/>
</dbReference>
<keyword evidence="5 10" id="KW-0472">Membrane</keyword>
<evidence type="ECO:0000313" key="13">
    <source>
        <dbReference type="Proteomes" id="UP000317178"/>
    </source>
</evidence>
<dbReference type="Gene3D" id="3.30.1120.80">
    <property type="match status" value="1"/>
</dbReference>
<feature type="binding site" evidence="8">
    <location>
        <position position="371"/>
    </location>
    <ligand>
        <name>Mn(2+)</name>
        <dbReference type="ChEBI" id="CHEBI:29035"/>
    </ligand>
</feature>
<dbReference type="EMBL" id="CP036281">
    <property type="protein sequence ID" value="QDU82420.1"/>
    <property type="molecule type" value="Genomic_DNA"/>
</dbReference>
<keyword evidence="4 10" id="KW-1133">Transmembrane helix</keyword>
<sequence>MSSLTSPSIETPHSISTSESGGNVAIDLRPQSSASRLSNSLYVIYMRFAAYSGRYQITFVMLGVMLAYLTSLRLTLLLTMAEPGSLSLSEFAHVFVTGVRFDLLAVLCFALPQIIQFSLWPESRLNSMLSRFFIETEWLIAFLFLPFLCVAEFLFFDEFQSRLNYIAFEYLVYPTEVCCNIWESYPLIDLLIAIGLVGILPWLVARRHFNRMLTMPLPTQRRLGFLGCCLTAITVLWFTTDSTSAQYTKNRITNECSWNGMYSFVYYAWTCHFEYDQNYISLDEKEAETRLRQIAVRPEDELSKFSTNPIDRLVHTGKPQQDYNVVLILEESFGANFVGVLGDDRGLTPNFDELSKSGILFDNFYATGNRTSRALEAVHTSMPPIPTESILKRDHSERVFTLANVLEERGYERLFMTAGRGLFDGVRSFMTSNGYNEFREQSDFEDPVFSNAWGVSDEDLFRKSLGELDHLHDSGKPFLATLLTVSNHRPYTYPEGRIPENAQSRENAVKYADWALGYFFREARQHDFFKNTIFVVMGDHGARVYGSQSFPMSSYQVPVLMIHPDVTHAETRCHTLGCSLDIPSTVMGQLGGVYQSVFLGQDVLNIPAEEGRALMQHNHDVALLDAQNRMLVLGYGKQATQFQYEPDSHDLNQQSKMSPEMLANTAACFQSGYQLYYEDRWYPDVKD</sequence>
<accession>A0A518CT66</accession>